<keyword evidence="6 7" id="KW-0472">Membrane</keyword>
<dbReference type="Proteomes" id="UP000287605">
    <property type="component" value="Unassembled WGS sequence"/>
</dbReference>
<dbReference type="GO" id="GO:0016020">
    <property type="term" value="C:membrane"/>
    <property type="evidence" value="ECO:0007669"/>
    <property type="project" value="UniProtKB-SubCell"/>
</dbReference>
<keyword evidence="5 7" id="KW-1133">Transmembrane helix</keyword>
<evidence type="ECO:0000256" key="3">
    <source>
        <dbReference type="ARBA" id="ARBA00022692"/>
    </source>
</evidence>
<dbReference type="RefSeq" id="WP_126806174.1">
    <property type="nucleotide sequence ID" value="NZ_NGKA01000001.1"/>
</dbReference>
<feature type="transmembrane region" description="Helical" evidence="7">
    <location>
        <begin position="52"/>
        <end position="71"/>
    </location>
</feature>
<keyword evidence="10" id="KW-1185">Reference proteome</keyword>
<evidence type="ECO:0000256" key="7">
    <source>
        <dbReference type="SAM" id="Phobius"/>
    </source>
</evidence>
<dbReference type="PROSITE" id="PS00218">
    <property type="entry name" value="AMINO_ACID_PERMEASE_1"/>
    <property type="match status" value="1"/>
</dbReference>
<organism evidence="9 10">
    <name type="scientific">Vagococcus elongatus</name>
    <dbReference type="NCBI Taxonomy" id="180344"/>
    <lineage>
        <taxon>Bacteria</taxon>
        <taxon>Bacillati</taxon>
        <taxon>Bacillota</taxon>
        <taxon>Bacilli</taxon>
        <taxon>Lactobacillales</taxon>
        <taxon>Enterococcaceae</taxon>
        <taxon>Vagococcus</taxon>
    </lineage>
</organism>
<dbReference type="GO" id="GO:0055085">
    <property type="term" value="P:transmembrane transport"/>
    <property type="evidence" value="ECO:0007669"/>
    <property type="project" value="InterPro"/>
</dbReference>
<dbReference type="AlphaFoldDB" id="A0A430B5M1"/>
<dbReference type="GO" id="GO:0006865">
    <property type="term" value="P:amino acid transport"/>
    <property type="evidence" value="ECO:0007669"/>
    <property type="project" value="UniProtKB-KW"/>
</dbReference>
<feature type="transmembrane region" description="Helical" evidence="7">
    <location>
        <begin position="248"/>
        <end position="268"/>
    </location>
</feature>
<keyword evidence="3 7" id="KW-0812">Transmembrane</keyword>
<evidence type="ECO:0000313" key="10">
    <source>
        <dbReference type="Proteomes" id="UP000287605"/>
    </source>
</evidence>
<protein>
    <submittedName>
        <fullName evidence="9">Amino acid permease</fullName>
    </submittedName>
</protein>
<dbReference type="FunFam" id="1.20.1740.10:FF:000001">
    <property type="entry name" value="Amino acid permease"/>
    <property type="match status" value="1"/>
</dbReference>
<feature type="transmembrane region" description="Helical" evidence="7">
    <location>
        <begin position="160"/>
        <end position="185"/>
    </location>
</feature>
<evidence type="ECO:0000313" key="9">
    <source>
        <dbReference type="EMBL" id="RSU15601.1"/>
    </source>
</evidence>
<comment type="caution">
    <text evidence="9">The sequence shown here is derived from an EMBL/GenBank/DDBJ whole genome shotgun (WGS) entry which is preliminary data.</text>
</comment>
<dbReference type="PANTHER" id="PTHR43495:SF5">
    <property type="entry name" value="GAMMA-AMINOBUTYRIC ACID PERMEASE"/>
    <property type="match status" value="1"/>
</dbReference>
<evidence type="ECO:0000256" key="5">
    <source>
        <dbReference type="ARBA" id="ARBA00022989"/>
    </source>
</evidence>
<feature type="transmembrane region" description="Helical" evidence="7">
    <location>
        <begin position="205"/>
        <end position="227"/>
    </location>
</feature>
<sequence length="475" mass="51450">MAEMKNISEETSGEELKRGMKSHHVAMLSVGGTIGTGLFLGTGYVLQQAGPGGLFVAYGFGAIIMYFMMVSMGEMLVQMPVSGNVQAYASQFLGYGAGFTVGWVKWLQLAVTVPTQLVASSIMMKNVFPDVPGIIWIIGFGLLLFVMNASESDKYGSSSFIFSSLKIILIVMFIIVGFGMITGLIGDEPVGLSNFTSDGGLFPTGFVPILMSMMTAVFAYSGADMFATAAGESENPGRDLPRAIRTSILSIVISYFLTLFVLVALLPWREADLLGSPFAYVFKSAGIRSAEIIVNLIIVSSALSSANAHAYSAVRMLWSMGHYEQAPKFVGNVNKRKVPMNALLVTMVFASFAVAASFISPDVVYLFLTSFIGSAELVVYAITGVCAVKFRKYFFKRGHTLSDLKYRIPLFPFIPIALVILCMLVATGMVFDSTQRASLITGAPVFIGLFVISTIWAKYKNKTVTHDLLKDSQEK</sequence>
<evidence type="ECO:0000256" key="4">
    <source>
        <dbReference type="ARBA" id="ARBA00022970"/>
    </source>
</evidence>
<dbReference type="InterPro" id="IPR004840">
    <property type="entry name" value="Amino_acid_permease_CS"/>
</dbReference>
<accession>A0A430B5M1</accession>
<dbReference type="PIRSF" id="PIRSF006060">
    <property type="entry name" value="AA_transporter"/>
    <property type="match status" value="1"/>
</dbReference>
<dbReference type="Pfam" id="PF00324">
    <property type="entry name" value="AA_permease"/>
    <property type="match status" value="1"/>
</dbReference>
<dbReference type="OrthoDB" id="9780162at2"/>
<feature type="transmembrane region" description="Helical" evidence="7">
    <location>
        <begin position="131"/>
        <end position="148"/>
    </location>
</feature>
<feature type="transmembrane region" description="Helical" evidence="7">
    <location>
        <begin position="409"/>
        <end position="431"/>
    </location>
</feature>
<keyword evidence="4" id="KW-0029">Amino-acid transport</keyword>
<feature type="transmembrane region" description="Helical" evidence="7">
    <location>
        <begin position="292"/>
        <end position="318"/>
    </location>
</feature>
<comment type="subcellular location">
    <subcellularLocation>
        <location evidence="1">Membrane</location>
        <topology evidence="1">Multi-pass membrane protein</topology>
    </subcellularLocation>
</comment>
<evidence type="ECO:0000256" key="1">
    <source>
        <dbReference type="ARBA" id="ARBA00004141"/>
    </source>
</evidence>
<evidence type="ECO:0000256" key="6">
    <source>
        <dbReference type="ARBA" id="ARBA00023136"/>
    </source>
</evidence>
<feature type="transmembrane region" description="Helical" evidence="7">
    <location>
        <begin position="437"/>
        <end position="457"/>
    </location>
</feature>
<dbReference type="EMBL" id="NGKA01000001">
    <property type="protein sequence ID" value="RSU15601.1"/>
    <property type="molecule type" value="Genomic_DNA"/>
</dbReference>
<gene>
    <name evidence="9" type="ORF">CBF29_00565</name>
</gene>
<name>A0A430B5M1_9ENTE</name>
<reference evidence="9 10" key="1">
    <citation type="submission" date="2017-05" db="EMBL/GenBank/DDBJ databases">
        <title>Vagococcus spp. assemblies.</title>
        <authorList>
            <person name="Gulvik C.A."/>
        </authorList>
    </citation>
    <scope>NUCLEOTIDE SEQUENCE [LARGE SCALE GENOMIC DNA]</scope>
    <source>
        <strain evidence="9 10">CCUG 51432</strain>
    </source>
</reference>
<evidence type="ECO:0000259" key="8">
    <source>
        <dbReference type="Pfam" id="PF00324"/>
    </source>
</evidence>
<feature type="transmembrane region" description="Helical" evidence="7">
    <location>
        <begin position="92"/>
        <end position="111"/>
    </location>
</feature>
<dbReference type="Gene3D" id="1.20.1740.10">
    <property type="entry name" value="Amino acid/polyamine transporter I"/>
    <property type="match status" value="1"/>
</dbReference>
<feature type="domain" description="Amino acid permease/ SLC12A" evidence="8">
    <location>
        <begin position="24"/>
        <end position="460"/>
    </location>
</feature>
<proteinExistence type="predicted"/>
<keyword evidence="2" id="KW-0813">Transport</keyword>
<dbReference type="PANTHER" id="PTHR43495">
    <property type="entry name" value="GABA PERMEASE"/>
    <property type="match status" value="1"/>
</dbReference>
<evidence type="ECO:0000256" key="2">
    <source>
        <dbReference type="ARBA" id="ARBA00022448"/>
    </source>
</evidence>
<feature type="transmembrane region" description="Helical" evidence="7">
    <location>
        <begin position="365"/>
        <end position="388"/>
    </location>
</feature>
<dbReference type="InterPro" id="IPR004841">
    <property type="entry name" value="AA-permease/SLC12A_dom"/>
</dbReference>
<feature type="transmembrane region" description="Helical" evidence="7">
    <location>
        <begin position="25"/>
        <end position="46"/>
    </location>
</feature>
<feature type="transmembrane region" description="Helical" evidence="7">
    <location>
        <begin position="338"/>
        <end position="359"/>
    </location>
</feature>